<reference evidence="2" key="1">
    <citation type="journal article" date="2019" name="Int. J. Syst. Evol. Microbiol.">
        <title>The Global Catalogue of Microorganisms (GCM) 10K type strain sequencing project: providing services to taxonomists for standard genome sequencing and annotation.</title>
        <authorList>
            <consortium name="The Broad Institute Genomics Platform"/>
            <consortium name="The Broad Institute Genome Sequencing Center for Infectious Disease"/>
            <person name="Wu L."/>
            <person name="Ma J."/>
        </authorList>
    </citation>
    <scope>NUCLEOTIDE SEQUENCE [LARGE SCALE GENOMIC DNA]</scope>
    <source>
        <strain evidence="2">CGMCC 1.14966</strain>
    </source>
</reference>
<evidence type="ECO:0008006" key="3">
    <source>
        <dbReference type="Google" id="ProtNLM"/>
    </source>
</evidence>
<keyword evidence="2" id="KW-1185">Reference proteome</keyword>
<name>A0ABQ2A1E3_9BACT</name>
<evidence type="ECO:0000313" key="2">
    <source>
        <dbReference type="Proteomes" id="UP000637774"/>
    </source>
</evidence>
<accession>A0ABQ2A1E3</accession>
<evidence type="ECO:0000313" key="1">
    <source>
        <dbReference type="EMBL" id="GGH82771.1"/>
    </source>
</evidence>
<comment type="caution">
    <text evidence="1">The sequence shown here is derived from an EMBL/GenBank/DDBJ whole genome shotgun (WGS) entry which is preliminary data.</text>
</comment>
<dbReference type="EMBL" id="BMGY01000007">
    <property type="protein sequence ID" value="GGH82771.1"/>
    <property type="molecule type" value="Genomic_DNA"/>
</dbReference>
<sequence length="250" mass="27178">MQPWFQLRVLRAGCPTLRQLGLGLATGGALALSGCAVVGNVTQLDDDYYRVVHHATSDSLAAQLPRGPLYAQQHADTLLLTPNSGTAAPRTYRYHLQPTQRLLLLRRRLDLDVFTIPFKARPPRGGVPIQLNTNFNAAVYVGQRLDFYSLRTKRATPFGATPHIRATGIGYGAFVGAGSTFISADVTGPRPTTADYEGLVLHGGIAAIYDARAFNIGLAMGIDQLLGPDGSYWIYQHKPWFGVLFGLDLN</sequence>
<organism evidence="1 2">
    <name type="scientific">Hymenobacter frigidus</name>
    <dbReference type="NCBI Taxonomy" id="1524095"/>
    <lineage>
        <taxon>Bacteria</taxon>
        <taxon>Pseudomonadati</taxon>
        <taxon>Bacteroidota</taxon>
        <taxon>Cytophagia</taxon>
        <taxon>Cytophagales</taxon>
        <taxon>Hymenobacteraceae</taxon>
        <taxon>Hymenobacter</taxon>
    </lineage>
</organism>
<gene>
    <name evidence="1" type="ORF">GCM10011495_11500</name>
</gene>
<dbReference type="RefSeq" id="WP_188561087.1">
    <property type="nucleotide sequence ID" value="NZ_BMGY01000007.1"/>
</dbReference>
<dbReference type="Proteomes" id="UP000637774">
    <property type="component" value="Unassembled WGS sequence"/>
</dbReference>
<protein>
    <recommendedName>
        <fullName evidence="3">Lipoprotein</fullName>
    </recommendedName>
</protein>
<proteinExistence type="predicted"/>